<sequence>MRCRMGPNIAVHGAPPMPANSIVPHIKVLRMCGITYVREEETDTKAPALILQGSSSPTDHQRRQGEVPTEQLPPWTGAVQGEPGPAKGSNPIASSPAPRDPPNKPGTQAPCRFWKVHTASKPPPSAHAKRKCLNHQTTSSP</sequence>
<gene>
    <name evidence="2" type="ORF">XENOCAPTIV_026604</name>
</gene>
<protein>
    <submittedName>
        <fullName evidence="2">Uncharacterized protein</fullName>
    </submittedName>
</protein>
<organism evidence="2 3">
    <name type="scientific">Xenoophorus captivus</name>
    <dbReference type="NCBI Taxonomy" id="1517983"/>
    <lineage>
        <taxon>Eukaryota</taxon>
        <taxon>Metazoa</taxon>
        <taxon>Chordata</taxon>
        <taxon>Craniata</taxon>
        <taxon>Vertebrata</taxon>
        <taxon>Euteleostomi</taxon>
        <taxon>Actinopterygii</taxon>
        <taxon>Neopterygii</taxon>
        <taxon>Teleostei</taxon>
        <taxon>Neoteleostei</taxon>
        <taxon>Acanthomorphata</taxon>
        <taxon>Ovalentaria</taxon>
        <taxon>Atherinomorphae</taxon>
        <taxon>Cyprinodontiformes</taxon>
        <taxon>Goodeidae</taxon>
        <taxon>Xenoophorus</taxon>
    </lineage>
</organism>
<reference evidence="2 3" key="1">
    <citation type="submission" date="2021-06" db="EMBL/GenBank/DDBJ databases">
        <authorList>
            <person name="Palmer J.M."/>
        </authorList>
    </citation>
    <scope>NUCLEOTIDE SEQUENCE [LARGE SCALE GENOMIC DNA]</scope>
    <source>
        <strain evidence="2 3">XC_2019</strain>
        <tissue evidence="2">Muscle</tissue>
    </source>
</reference>
<keyword evidence="3" id="KW-1185">Reference proteome</keyword>
<feature type="region of interest" description="Disordered" evidence="1">
    <location>
        <begin position="41"/>
        <end position="141"/>
    </location>
</feature>
<evidence type="ECO:0000313" key="3">
    <source>
        <dbReference type="Proteomes" id="UP001434883"/>
    </source>
</evidence>
<evidence type="ECO:0000313" key="2">
    <source>
        <dbReference type="EMBL" id="MEQ2211105.1"/>
    </source>
</evidence>
<dbReference type="Proteomes" id="UP001434883">
    <property type="component" value="Unassembled WGS sequence"/>
</dbReference>
<evidence type="ECO:0000256" key="1">
    <source>
        <dbReference type="SAM" id="MobiDB-lite"/>
    </source>
</evidence>
<accession>A0ABV0RSE7</accession>
<comment type="caution">
    <text evidence="2">The sequence shown here is derived from an EMBL/GenBank/DDBJ whole genome shotgun (WGS) entry which is preliminary data.</text>
</comment>
<proteinExistence type="predicted"/>
<dbReference type="EMBL" id="JAHRIN010057079">
    <property type="protein sequence ID" value="MEQ2211105.1"/>
    <property type="molecule type" value="Genomic_DNA"/>
</dbReference>
<name>A0ABV0RSE7_9TELE</name>